<reference evidence="1" key="1">
    <citation type="submission" date="2020-05" db="EMBL/GenBank/DDBJ databases">
        <authorList>
            <person name="Chiriac C."/>
            <person name="Salcher M."/>
            <person name="Ghai R."/>
            <person name="Kavagutti S V."/>
        </authorList>
    </citation>
    <scope>NUCLEOTIDE SEQUENCE</scope>
</reference>
<protein>
    <submittedName>
        <fullName evidence="1">Unannotated protein</fullName>
    </submittedName>
</protein>
<accession>A0A6J5Z1G9</accession>
<dbReference type="EMBL" id="CAESAO010000005">
    <property type="protein sequence ID" value="CAB4335037.1"/>
    <property type="molecule type" value="Genomic_DNA"/>
</dbReference>
<dbReference type="AlphaFoldDB" id="A0A6J5Z1G9"/>
<dbReference type="Gene3D" id="3.40.50.1000">
    <property type="entry name" value="HAD superfamily/HAD-like"/>
    <property type="match status" value="1"/>
</dbReference>
<proteinExistence type="predicted"/>
<gene>
    <name evidence="1" type="ORF">UFOPK3522_00119</name>
</gene>
<dbReference type="Gene3D" id="1.10.150.720">
    <property type="entry name" value="Haloacid dehalogenase-like hydrolase"/>
    <property type="match status" value="1"/>
</dbReference>
<organism evidence="1">
    <name type="scientific">freshwater metagenome</name>
    <dbReference type="NCBI Taxonomy" id="449393"/>
    <lineage>
        <taxon>unclassified sequences</taxon>
        <taxon>metagenomes</taxon>
        <taxon>ecological metagenomes</taxon>
    </lineage>
</organism>
<dbReference type="InterPro" id="IPR023214">
    <property type="entry name" value="HAD_sf"/>
</dbReference>
<dbReference type="InterPro" id="IPR051828">
    <property type="entry name" value="HAD-like_hydrolase_domain"/>
</dbReference>
<sequence>MANSLPTGLPEIVSLDALGTLIEVVDPVGGLLEALAGRGVTVSADEAAHALGAEMGYYRANSPFAGTREGLEQLRDRSTEVLAEALPESASVIGFDAMREALGEAVRFAPFAEVHGVLDRLRAAGARLVIVSNWDISLYDVLDQTGLRERVDGVVISAEEGLAKPDPELIRRAVSRVGGTGESTVWHVGDDPASDLAMARAAGVLPVLVDRYKQYGELNDEIVLDSLDRLLTGDR</sequence>
<dbReference type="SFLD" id="SFLDS00003">
    <property type="entry name" value="Haloacid_Dehalogenase"/>
    <property type="match status" value="1"/>
</dbReference>
<dbReference type="InterPro" id="IPR006439">
    <property type="entry name" value="HAD-SF_hydro_IA"/>
</dbReference>
<dbReference type="InterPro" id="IPR036412">
    <property type="entry name" value="HAD-like_sf"/>
</dbReference>
<dbReference type="Pfam" id="PF00702">
    <property type="entry name" value="Hydrolase"/>
    <property type="match status" value="1"/>
</dbReference>
<dbReference type="SFLD" id="SFLDG01129">
    <property type="entry name" value="C1.5:_HAD__Beta-PGM__Phosphata"/>
    <property type="match status" value="1"/>
</dbReference>
<dbReference type="InterPro" id="IPR044924">
    <property type="entry name" value="HAD-SF_hydro_IA_REG-2-like_cap"/>
</dbReference>
<evidence type="ECO:0000313" key="1">
    <source>
        <dbReference type="EMBL" id="CAB4335037.1"/>
    </source>
</evidence>
<dbReference type="PANTHER" id="PTHR46191">
    <property type="match status" value="1"/>
</dbReference>
<dbReference type="SUPFAM" id="SSF56784">
    <property type="entry name" value="HAD-like"/>
    <property type="match status" value="1"/>
</dbReference>
<dbReference type="PRINTS" id="PR00413">
    <property type="entry name" value="HADHALOGNASE"/>
</dbReference>
<name>A0A6J5Z1G9_9ZZZZ</name>
<dbReference type="NCBIfam" id="TIGR01549">
    <property type="entry name" value="HAD-SF-IA-v1"/>
    <property type="match status" value="1"/>
</dbReference>
<dbReference type="PANTHER" id="PTHR46191:SF2">
    <property type="entry name" value="HALOACID DEHALOGENASE-LIKE HYDROLASE DOMAIN-CONTAINING PROTEIN 3"/>
    <property type="match status" value="1"/>
</dbReference>